<comment type="caution">
    <text evidence="2">The sequence shown here is derived from an EMBL/GenBank/DDBJ whole genome shotgun (WGS) entry which is preliminary data.</text>
</comment>
<dbReference type="OrthoDB" id="3530177at2759"/>
<dbReference type="EMBL" id="VICG01000002">
    <property type="protein sequence ID" value="KAA8575098.1"/>
    <property type="molecule type" value="Genomic_DNA"/>
</dbReference>
<dbReference type="VEuPathDB" id="FungiDB:MFRU_002g02960"/>
<dbReference type="Proteomes" id="UP000322873">
    <property type="component" value="Unassembled WGS sequence"/>
</dbReference>
<evidence type="ECO:0000256" key="1">
    <source>
        <dbReference type="SAM" id="MobiDB-lite"/>
    </source>
</evidence>
<feature type="region of interest" description="Disordered" evidence="1">
    <location>
        <begin position="50"/>
        <end position="102"/>
    </location>
</feature>
<feature type="region of interest" description="Disordered" evidence="1">
    <location>
        <begin position="133"/>
        <end position="169"/>
    </location>
</feature>
<sequence length="462" mass="52679">MDTLEWNANLTVRHKEPIITVREILQDSDNSFDDPTDQTEQTNQIAEATYSQSHRKRNHQEAEQGSDLTTSIRKTSIEKEQLSPAKRHRNGRGMESIRLQEVDNDKSRRLAFMEPEVTALVKAKGMVPDVSNLGKTHGHLNPAPLKVAPPSTCASDIGSESLQTHEKMGIEEESFSKIISPTHDPSSTPRLSAASLGFAQLPQNLSENSNSPSTENKNRNHSNILQSLQTQFHKPESNPEDIFGSRFKPICPEIQEPVDNYEYLSNIFESLYPLVENWIIQQKSQLETVTKRINRIFDLLQQGERLQQNALTAEMASQLKNLIDELTMAISQNFDNGVDAPSASNCISLDPEQKGTRDLTTQLRVLFMTTDDAQFLIEFRRYIAIRSKLGVPYSDAESDFIMTSFHLSNISTKLREELDRLNMMGPEELPFILEMNRRERESVSRQIKRLKRAMATFYKHEY</sequence>
<gene>
    <name evidence="2" type="ORF">EYC84_004311</name>
</gene>
<dbReference type="AlphaFoldDB" id="A0A5M9JZX9"/>
<name>A0A5M9JZX9_MONFR</name>
<proteinExistence type="predicted"/>
<feature type="compositionally biased region" description="Polar residues" evidence="1">
    <location>
        <begin position="152"/>
        <end position="162"/>
    </location>
</feature>
<reference evidence="2 3" key="1">
    <citation type="submission" date="2019-06" db="EMBL/GenBank/DDBJ databases">
        <title>Genome Sequence of the Brown Rot Fungal Pathogen Monilinia fructicola.</title>
        <authorList>
            <person name="De Miccolis Angelini R.M."/>
            <person name="Landi L."/>
            <person name="Abate D."/>
            <person name="Pollastro S."/>
            <person name="Romanazzi G."/>
            <person name="Faretra F."/>
        </authorList>
    </citation>
    <scope>NUCLEOTIDE SEQUENCE [LARGE SCALE GENOMIC DNA]</scope>
    <source>
        <strain evidence="2 3">Mfrc123</strain>
    </source>
</reference>
<evidence type="ECO:0000313" key="3">
    <source>
        <dbReference type="Proteomes" id="UP000322873"/>
    </source>
</evidence>
<accession>A0A5M9JZX9</accession>
<keyword evidence="3" id="KW-1185">Reference proteome</keyword>
<protein>
    <submittedName>
        <fullName evidence="2">Uncharacterized protein</fullName>
    </submittedName>
</protein>
<evidence type="ECO:0000313" key="2">
    <source>
        <dbReference type="EMBL" id="KAA8575098.1"/>
    </source>
</evidence>
<organism evidence="2 3">
    <name type="scientific">Monilinia fructicola</name>
    <name type="common">Brown rot fungus</name>
    <name type="synonym">Ciboria fructicola</name>
    <dbReference type="NCBI Taxonomy" id="38448"/>
    <lineage>
        <taxon>Eukaryota</taxon>
        <taxon>Fungi</taxon>
        <taxon>Dikarya</taxon>
        <taxon>Ascomycota</taxon>
        <taxon>Pezizomycotina</taxon>
        <taxon>Leotiomycetes</taxon>
        <taxon>Helotiales</taxon>
        <taxon>Sclerotiniaceae</taxon>
        <taxon>Monilinia</taxon>
    </lineage>
</organism>